<evidence type="ECO:0000313" key="2">
    <source>
        <dbReference type="Proteomes" id="UP001527181"/>
    </source>
</evidence>
<proteinExistence type="predicted"/>
<reference evidence="1 2" key="1">
    <citation type="submission" date="2022-05" db="EMBL/GenBank/DDBJ databases">
        <title>Genome Sequencing of Bee-Associated Microbes.</title>
        <authorList>
            <person name="Dunlap C."/>
        </authorList>
    </citation>
    <scope>NUCLEOTIDE SEQUENCE [LARGE SCALE GENOMIC DNA]</scope>
    <source>
        <strain evidence="1 2">NRRL B-04010</strain>
    </source>
</reference>
<sequence length="87" mass="10133">MSKQIKPSFDEITIKLEPEQRFFYQRESDGAIVLVDEIEIFAYAKQLNLSGTHFEVDYEDKTIRKAAERSFMNFETNLLGEYSEGEG</sequence>
<dbReference type="EMBL" id="JAMDNP010000147">
    <property type="protein sequence ID" value="MCY9765007.1"/>
    <property type="molecule type" value="Genomic_DNA"/>
</dbReference>
<name>A0ABT4H7Q3_PAEAL</name>
<dbReference type="RefSeq" id="WP_005552096.1">
    <property type="nucleotide sequence ID" value="NZ_JAMDLX010000313.1"/>
</dbReference>
<protein>
    <submittedName>
        <fullName evidence="1">Uncharacterized protein</fullName>
    </submittedName>
</protein>
<dbReference type="Proteomes" id="UP001527181">
    <property type="component" value="Unassembled WGS sequence"/>
</dbReference>
<evidence type="ECO:0000313" key="1">
    <source>
        <dbReference type="EMBL" id="MCY9765007.1"/>
    </source>
</evidence>
<accession>A0ABT4H7Q3</accession>
<gene>
    <name evidence="1" type="ORF">M5X12_31410</name>
</gene>
<comment type="caution">
    <text evidence="1">The sequence shown here is derived from an EMBL/GenBank/DDBJ whole genome shotgun (WGS) entry which is preliminary data.</text>
</comment>
<dbReference type="GeneID" id="94489096"/>
<keyword evidence="2" id="KW-1185">Reference proteome</keyword>
<organism evidence="1 2">
    <name type="scientific">Paenibacillus alvei</name>
    <name type="common">Bacillus alvei</name>
    <dbReference type="NCBI Taxonomy" id="44250"/>
    <lineage>
        <taxon>Bacteria</taxon>
        <taxon>Bacillati</taxon>
        <taxon>Bacillota</taxon>
        <taxon>Bacilli</taxon>
        <taxon>Bacillales</taxon>
        <taxon>Paenibacillaceae</taxon>
        <taxon>Paenibacillus</taxon>
    </lineage>
</organism>